<gene>
    <name evidence="2" type="ORF">GN244_ATG15943</name>
    <name evidence="3" type="ORF">GN958_ATG19687</name>
</gene>
<keyword evidence="4" id="KW-1185">Reference proteome</keyword>
<dbReference type="EMBL" id="JAACNO010002746">
    <property type="protein sequence ID" value="KAF4131142.1"/>
    <property type="molecule type" value="Genomic_DNA"/>
</dbReference>
<dbReference type="EMBL" id="WSZM01000505">
    <property type="protein sequence ID" value="KAF4032174.1"/>
    <property type="molecule type" value="Genomic_DNA"/>
</dbReference>
<evidence type="ECO:0000313" key="3">
    <source>
        <dbReference type="EMBL" id="KAF4131142.1"/>
    </source>
</evidence>
<comment type="caution">
    <text evidence="2">The sequence shown here is derived from an EMBL/GenBank/DDBJ whole genome shotgun (WGS) entry which is preliminary data.</text>
</comment>
<evidence type="ECO:0000313" key="4">
    <source>
        <dbReference type="Proteomes" id="UP000602510"/>
    </source>
</evidence>
<feature type="region of interest" description="Disordered" evidence="1">
    <location>
        <begin position="1"/>
        <end position="27"/>
    </location>
</feature>
<dbReference type="Proteomes" id="UP000704712">
    <property type="component" value="Unassembled WGS sequence"/>
</dbReference>
<sequence length="104" mass="11656">MLEGFLRTDHDELHRQAERRESGEESAHVVCLKDNTARSNLTTKVSMPLIVKVKREGNTHVGVKLIDIHMSNTVMLVITEAIKGLAHPTRDSSFRVVLTLQLGQ</sequence>
<proteinExistence type="predicted"/>
<evidence type="ECO:0000256" key="1">
    <source>
        <dbReference type="SAM" id="MobiDB-lite"/>
    </source>
</evidence>
<reference evidence="2" key="1">
    <citation type="submission" date="2020-04" db="EMBL/GenBank/DDBJ databases">
        <title>Hybrid Assembly of Korean Phytophthora infestans isolates.</title>
        <authorList>
            <person name="Prokchorchik M."/>
            <person name="Lee Y."/>
            <person name="Seo J."/>
            <person name="Cho J.-H."/>
            <person name="Park Y.-E."/>
            <person name="Jang D.-C."/>
            <person name="Im J.-S."/>
            <person name="Choi J.-G."/>
            <person name="Park H.-J."/>
            <person name="Lee G.-B."/>
            <person name="Lee Y.-G."/>
            <person name="Hong S.-Y."/>
            <person name="Cho K."/>
            <person name="Sohn K.H."/>
        </authorList>
    </citation>
    <scope>NUCLEOTIDE SEQUENCE</scope>
    <source>
        <strain evidence="2">KR_1_A1</strain>
        <strain evidence="3">KR_2_A2</strain>
    </source>
</reference>
<dbReference type="Proteomes" id="UP000602510">
    <property type="component" value="Unassembled WGS sequence"/>
</dbReference>
<dbReference type="AlphaFoldDB" id="A0A833SU95"/>
<accession>A0A833SU95</accession>
<name>A0A833SU95_PHYIN</name>
<organism evidence="2 4">
    <name type="scientific">Phytophthora infestans</name>
    <name type="common">Potato late blight agent</name>
    <name type="synonym">Botrytis infestans</name>
    <dbReference type="NCBI Taxonomy" id="4787"/>
    <lineage>
        <taxon>Eukaryota</taxon>
        <taxon>Sar</taxon>
        <taxon>Stramenopiles</taxon>
        <taxon>Oomycota</taxon>
        <taxon>Peronosporomycetes</taxon>
        <taxon>Peronosporales</taxon>
        <taxon>Peronosporaceae</taxon>
        <taxon>Phytophthora</taxon>
    </lineage>
</organism>
<evidence type="ECO:0000313" key="2">
    <source>
        <dbReference type="EMBL" id="KAF4032174.1"/>
    </source>
</evidence>
<protein>
    <submittedName>
        <fullName evidence="2">Uncharacterized protein</fullName>
    </submittedName>
</protein>